<evidence type="ECO:0000313" key="2">
    <source>
        <dbReference type="Proteomes" id="UP000192907"/>
    </source>
</evidence>
<name>A0A1Y6BKX5_9BACT</name>
<dbReference type="Proteomes" id="UP000192907">
    <property type="component" value="Unassembled WGS sequence"/>
</dbReference>
<accession>A0A1Y6BKX5</accession>
<protein>
    <submittedName>
        <fullName evidence="1">Uncharacterized protein</fullName>
    </submittedName>
</protein>
<keyword evidence="2" id="KW-1185">Reference proteome</keyword>
<gene>
    <name evidence="1" type="ORF">SAMN06296036_104303</name>
</gene>
<organism evidence="1 2">
    <name type="scientific">Pseudobacteriovorax antillogorgiicola</name>
    <dbReference type="NCBI Taxonomy" id="1513793"/>
    <lineage>
        <taxon>Bacteria</taxon>
        <taxon>Pseudomonadati</taxon>
        <taxon>Bdellovibrionota</taxon>
        <taxon>Oligoflexia</taxon>
        <taxon>Oligoflexales</taxon>
        <taxon>Pseudobacteriovoracaceae</taxon>
        <taxon>Pseudobacteriovorax</taxon>
    </lineage>
</organism>
<dbReference type="Gene3D" id="2.40.160.60">
    <property type="entry name" value="Outer membrane protein transport protein (OMPP1/FadL/TodX)"/>
    <property type="match status" value="1"/>
</dbReference>
<reference evidence="2" key="1">
    <citation type="submission" date="2017-04" db="EMBL/GenBank/DDBJ databases">
        <authorList>
            <person name="Varghese N."/>
            <person name="Submissions S."/>
        </authorList>
    </citation>
    <scope>NUCLEOTIDE SEQUENCE [LARGE SCALE GENOMIC DNA]</scope>
    <source>
        <strain evidence="2">RKEM611</strain>
    </source>
</reference>
<evidence type="ECO:0000313" key="1">
    <source>
        <dbReference type="EMBL" id="SMF08533.1"/>
    </source>
</evidence>
<dbReference type="EMBL" id="FWZT01000004">
    <property type="protein sequence ID" value="SMF08533.1"/>
    <property type="molecule type" value="Genomic_DNA"/>
</dbReference>
<dbReference type="AlphaFoldDB" id="A0A1Y6BKX5"/>
<sequence length="433" mass="47221">MLAMSIHKATLFVTIALILYSSKSDGGVLIGDAGLSQSTIDGFNLNPANLGFSSLNYLDFKLLIYSEDTLAIQYRGLDPIVKKQKGSFINTKLSAFQSGTPVSATLSHPEYKLAYTFVFVPPVAIGSSLTLRNIPLVALESQNYVDIKVKNLKLNGYLAGKIGKRFGKSFSIGSSIRYLSLAAEADVIESASQISFLSLDQEIAIGNISMGMRYDFSSSFSLGLVFDLFSMGFTDIKTDLVPSPSGETNYELQNPTDSFAVGIEYRNKSRSLWLDSYYKRAKEEETVSLASGTLKPKDNYTTISFRAGLQEKFSRRLSLLSGYRYEPASVGSGGSGPDSKAGFGTFEMIQLVAFGSDLTPFHQLSVGGQVRLGRVRVKGKKGKKAKGKSFYSFIISSGLVYKEASLGVDDEGDQPGAYYQKSFSVPLDITYRF</sequence>
<dbReference type="RefSeq" id="WP_132316468.1">
    <property type="nucleotide sequence ID" value="NZ_FWZT01000004.1"/>
</dbReference>
<dbReference type="STRING" id="1513793.SAMN06296036_104303"/>
<proteinExistence type="predicted"/>